<sequence length="70" mass="7884">MAKTLGQFSITAEADGYLLHLEDEDGETVEYEATLEQLDLISEAIEEQLEMEDADDLDMEDEDEAALEDE</sequence>
<reference evidence="2" key="1">
    <citation type="submission" date="2022-05" db="EMBL/GenBank/DDBJ databases">
        <title>Sphingomonas sp. strain RMG20 Genome sequencing and assembly.</title>
        <authorList>
            <person name="Kim I."/>
        </authorList>
    </citation>
    <scope>NUCLEOTIDE SEQUENCE</scope>
    <source>
        <strain evidence="2">RMG20</strain>
    </source>
</reference>
<evidence type="ECO:0008006" key="4">
    <source>
        <dbReference type="Google" id="ProtNLM"/>
    </source>
</evidence>
<dbReference type="EMBL" id="CP098401">
    <property type="protein sequence ID" value="URW76695.1"/>
    <property type="molecule type" value="Genomic_DNA"/>
</dbReference>
<protein>
    <recommendedName>
        <fullName evidence="4">DUF1292 domain-containing protein</fullName>
    </recommendedName>
</protein>
<gene>
    <name evidence="2" type="ORF">M9980_05675</name>
</gene>
<accession>A0ABY4TWA4</accession>
<name>A0ABY4TWA4_9SPHN</name>
<feature type="region of interest" description="Disordered" evidence="1">
    <location>
        <begin position="49"/>
        <end position="70"/>
    </location>
</feature>
<evidence type="ECO:0000313" key="3">
    <source>
        <dbReference type="Proteomes" id="UP001055580"/>
    </source>
</evidence>
<evidence type="ECO:0000256" key="1">
    <source>
        <dbReference type="SAM" id="MobiDB-lite"/>
    </source>
</evidence>
<evidence type="ECO:0000313" key="2">
    <source>
        <dbReference type="EMBL" id="URW76695.1"/>
    </source>
</evidence>
<dbReference type="Proteomes" id="UP001055580">
    <property type="component" value="Chromosome"/>
</dbReference>
<proteinExistence type="predicted"/>
<organism evidence="2 3">
    <name type="scientific">Sphingomonas donggukensis</name>
    <dbReference type="NCBI Taxonomy" id="2949093"/>
    <lineage>
        <taxon>Bacteria</taxon>
        <taxon>Pseudomonadati</taxon>
        <taxon>Pseudomonadota</taxon>
        <taxon>Alphaproteobacteria</taxon>
        <taxon>Sphingomonadales</taxon>
        <taxon>Sphingomonadaceae</taxon>
        <taxon>Sphingomonas</taxon>
    </lineage>
</organism>
<keyword evidence="3" id="KW-1185">Reference proteome</keyword>
<dbReference type="RefSeq" id="WP_250754332.1">
    <property type="nucleotide sequence ID" value="NZ_CP098401.1"/>
</dbReference>